<evidence type="ECO:0000313" key="1">
    <source>
        <dbReference type="EMBL" id="OGY18142.1"/>
    </source>
</evidence>
<dbReference type="AlphaFoldDB" id="A0A1G1VRW9"/>
<gene>
    <name evidence="1" type="ORF">A2786_01320</name>
</gene>
<evidence type="ECO:0000313" key="2">
    <source>
        <dbReference type="Proteomes" id="UP000179233"/>
    </source>
</evidence>
<protein>
    <submittedName>
        <fullName evidence="1">Uncharacterized protein</fullName>
    </submittedName>
</protein>
<accession>A0A1G1VRW9</accession>
<sequence>MSAEAPNHQTDRLSQVNREAIQDRRKRTQYERQFESALALLEDFGQILWWETASPEERSKGIHYLVETAAGIVPFGITSSHRKAQEKRKRGQELQNTTINLIGQHERGLKPLEIIGDQILSGIQAYFASRESAPTEVQPT</sequence>
<dbReference type="EMBL" id="MHCJ01000003">
    <property type="protein sequence ID" value="OGY18142.1"/>
    <property type="molecule type" value="Genomic_DNA"/>
</dbReference>
<dbReference type="Proteomes" id="UP000179233">
    <property type="component" value="Unassembled WGS sequence"/>
</dbReference>
<proteinExistence type="predicted"/>
<name>A0A1G1VRW9_9BACT</name>
<organism evidence="1 2">
    <name type="scientific">Candidatus Chisholmbacteria bacterium RIFCSPHIGHO2_01_FULL_52_32</name>
    <dbReference type="NCBI Taxonomy" id="1797591"/>
    <lineage>
        <taxon>Bacteria</taxon>
        <taxon>Candidatus Chisholmiibacteriota</taxon>
    </lineage>
</organism>
<comment type="caution">
    <text evidence="1">The sequence shown here is derived from an EMBL/GenBank/DDBJ whole genome shotgun (WGS) entry which is preliminary data.</text>
</comment>
<reference evidence="1 2" key="1">
    <citation type="journal article" date="2016" name="Nat. Commun.">
        <title>Thousands of microbial genomes shed light on interconnected biogeochemical processes in an aquifer system.</title>
        <authorList>
            <person name="Anantharaman K."/>
            <person name="Brown C.T."/>
            <person name="Hug L.A."/>
            <person name="Sharon I."/>
            <person name="Castelle C.J."/>
            <person name="Probst A.J."/>
            <person name="Thomas B.C."/>
            <person name="Singh A."/>
            <person name="Wilkins M.J."/>
            <person name="Karaoz U."/>
            <person name="Brodie E.L."/>
            <person name="Williams K.H."/>
            <person name="Hubbard S.S."/>
            <person name="Banfield J.F."/>
        </authorList>
    </citation>
    <scope>NUCLEOTIDE SEQUENCE [LARGE SCALE GENOMIC DNA]</scope>
</reference>